<name>A0A0K1PB83_9BACT</name>
<evidence type="ECO:0000313" key="2">
    <source>
        <dbReference type="EMBL" id="AKU90793.1"/>
    </source>
</evidence>
<protein>
    <submittedName>
        <fullName evidence="2">Uncharacterized protein</fullName>
    </submittedName>
</protein>
<dbReference type="KEGG" id="vin:AKJ08_1180"/>
<organism evidence="2 3">
    <name type="scientific">Vulgatibacter incomptus</name>
    <dbReference type="NCBI Taxonomy" id="1391653"/>
    <lineage>
        <taxon>Bacteria</taxon>
        <taxon>Pseudomonadati</taxon>
        <taxon>Myxococcota</taxon>
        <taxon>Myxococcia</taxon>
        <taxon>Myxococcales</taxon>
        <taxon>Cystobacterineae</taxon>
        <taxon>Vulgatibacteraceae</taxon>
        <taxon>Vulgatibacter</taxon>
    </lineage>
</organism>
<dbReference type="InterPro" id="IPR007396">
    <property type="entry name" value="TR_PAI2-type"/>
</dbReference>
<dbReference type="InterPro" id="IPR012349">
    <property type="entry name" value="Split_barrel_FMN-bd"/>
</dbReference>
<evidence type="ECO:0000313" key="3">
    <source>
        <dbReference type="Proteomes" id="UP000055590"/>
    </source>
</evidence>
<dbReference type="EMBL" id="CP012332">
    <property type="protein sequence ID" value="AKU90793.1"/>
    <property type="molecule type" value="Genomic_DNA"/>
</dbReference>
<proteinExistence type="predicted"/>
<gene>
    <name evidence="2" type="ORF">AKJ08_1180</name>
</gene>
<dbReference type="Gene3D" id="2.30.110.10">
    <property type="entry name" value="Electron Transport, Fmn-binding Protein, Chain A"/>
    <property type="match status" value="1"/>
</dbReference>
<sequence>MIVQMEGTISWLGEEETHRLLDDMCARFEAPGGYSLNWVDDARVAAMLREIVGFQIHVQEMQPKLKLSQNRSLEDRSLVQSHFAQAPSPGPELADWMSGTKR</sequence>
<dbReference type="SUPFAM" id="SSF50475">
    <property type="entry name" value="FMN-binding split barrel"/>
    <property type="match status" value="1"/>
</dbReference>
<accession>A0A0K1PB83</accession>
<dbReference type="AlphaFoldDB" id="A0A0K1PB83"/>
<feature type="region of interest" description="Disordered" evidence="1">
    <location>
        <begin position="78"/>
        <end position="102"/>
    </location>
</feature>
<reference evidence="2 3" key="1">
    <citation type="submission" date="2015-08" db="EMBL/GenBank/DDBJ databases">
        <authorList>
            <person name="Babu N.S."/>
            <person name="Beckwith C.J."/>
            <person name="Beseler K.G."/>
            <person name="Brison A."/>
            <person name="Carone J.V."/>
            <person name="Caskin T.P."/>
            <person name="Diamond M."/>
            <person name="Durham M.E."/>
            <person name="Foxe J.M."/>
            <person name="Go M."/>
            <person name="Henderson B.A."/>
            <person name="Jones I.B."/>
            <person name="McGettigan J.A."/>
            <person name="Micheletti S.J."/>
            <person name="Nasrallah M.E."/>
            <person name="Ortiz D."/>
            <person name="Piller C.R."/>
            <person name="Privatt S.R."/>
            <person name="Schneider S.L."/>
            <person name="Sharp S."/>
            <person name="Smith T.C."/>
            <person name="Stanton J.D."/>
            <person name="Ullery H.E."/>
            <person name="Wilson R.J."/>
            <person name="Serrano M.G."/>
            <person name="Buck G."/>
            <person name="Lee V."/>
            <person name="Wang Y."/>
            <person name="Carvalho R."/>
            <person name="Voegtly L."/>
            <person name="Shi R."/>
            <person name="Duckworth R."/>
            <person name="Johnson A."/>
            <person name="Loviza R."/>
            <person name="Walstead R."/>
            <person name="Shah Z."/>
            <person name="Kiflezghi M."/>
            <person name="Wade K."/>
            <person name="Ball S.L."/>
            <person name="Bradley K.W."/>
            <person name="Asai D.J."/>
            <person name="Bowman C.A."/>
            <person name="Russell D.A."/>
            <person name="Pope W.H."/>
            <person name="Jacobs-Sera D."/>
            <person name="Hendrix R.W."/>
            <person name="Hatfull G.F."/>
        </authorList>
    </citation>
    <scope>NUCLEOTIDE SEQUENCE [LARGE SCALE GENOMIC DNA]</scope>
    <source>
        <strain evidence="2 3">DSM 27710</strain>
    </source>
</reference>
<keyword evidence="3" id="KW-1185">Reference proteome</keyword>
<dbReference type="Pfam" id="PF04299">
    <property type="entry name" value="FMN_bind_2"/>
    <property type="match status" value="1"/>
</dbReference>
<dbReference type="Proteomes" id="UP000055590">
    <property type="component" value="Chromosome"/>
</dbReference>
<evidence type="ECO:0000256" key="1">
    <source>
        <dbReference type="SAM" id="MobiDB-lite"/>
    </source>
</evidence>